<comment type="similarity">
    <text evidence="3">Belongs to the class-I DAHP synthase family.</text>
</comment>
<protein>
    <recommendedName>
        <fullName evidence="4">3-deoxy-7-phosphoheptulonate synthase</fullName>
        <ecNumber evidence="4">2.5.1.54</ecNumber>
    </recommendedName>
    <alternativeName>
        <fullName evidence="10">3-deoxy-D-arabino-heptulosonate 7-phosphate synthase</fullName>
    </alternativeName>
    <alternativeName>
        <fullName evidence="9">DAHP synthase</fullName>
    </alternativeName>
    <alternativeName>
        <fullName evidence="8">Phospho-2-keto-3-deoxyheptonate aldolase</fullName>
    </alternativeName>
</protein>
<dbReference type="InterPro" id="IPR006218">
    <property type="entry name" value="DAHP1/KDSA"/>
</dbReference>
<feature type="compositionally biased region" description="Low complexity" evidence="12">
    <location>
        <begin position="50"/>
        <end position="64"/>
    </location>
</feature>
<dbReference type="NCBIfam" id="NF009395">
    <property type="entry name" value="PRK12755.1"/>
    <property type="match status" value="1"/>
</dbReference>
<dbReference type="Gene3D" id="3.20.20.70">
    <property type="entry name" value="Aldolase class I"/>
    <property type="match status" value="1"/>
</dbReference>
<dbReference type="RefSeq" id="XP_053016669.1">
    <property type="nucleotide sequence ID" value="XM_053165482.1"/>
</dbReference>
<dbReference type="NCBIfam" id="TIGR00034">
    <property type="entry name" value="aroFGH"/>
    <property type="match status" value="1"/>
</dbReference>
<evidence type="ECO:0000259" key="13">
    <source>
        <dbReference type="Pfam" id="PF00793"/>
    </source>
</evidence>
<comment type="function">
    <text evidence="1">Stereospecific condensation of phosphoenolpyruvate (PEP) and D-erythrose-4-phosphate (E4P) giving rise to 3-deoxy-D-arabino-heptulosonate-7-phosphate (DAHP).</text>
</comment>
<evidence type="ECO:0000256" key="8">
    <source>
        <dbReference type="ARBA" id="ARBA00031111"/>
    </source>
</evidence>
<gene>
    <name evidence="14" type="ORF">PtA15_1A452</name>
</gene>
<keyword evidence="7" id="KW-0057">Aromatic amino acid biosynthesis</keyword>
<evidence type="ECO:0000313" key="14">
    <source>
        <dbReference type="EMBL" id="WAQ81114.1"/>
    </source>
</evidence>
<dbReference type="InterPro" id="IPR006219">
    <property type="entry name" value="DAHP_synth_1"/>
</dbReference>
<evidence type="ECO:0000256" key="7">
    <source>
        <dbReference type="ARBA" id="ARBA00023141"/>
    </source>
</evidence>
<evidence type="ECO:0000256" key="6">
    <source>
        <dbReference type="ARBA" id="ARBA00022679"/>
    </source>
</evidence>
<keyword evidence="5" id="KW-0028">Amino-acid biosynthesis</keyword>
<sequence length="474" mass="51735">MQDFVVETQQDEGFLIFKQRKRAPSGDGLFDPITAIHKYPDAHLEKHPISLNPNSLNLNSANPSTQYDPNELGGGESLNPTATGFASEQKTISYEPIVPSQLLRADLRVSENSRKVIDWARRACSDVIAGKDGRLIVIIGPCSIHDPAQALEYARLLAPLIPTLPDLIIIMRAYFEKPRTSVGWKGLINDPDIDGSFKINKGIKIARKLLCDLTHLGLPVAVEILDPISPQYLSELVSWGAIGARTTESQIHREAASGAPHPVGFKNGTNGDVEVAIEAMKASSFPHSFIGTNDHGLVSIVKTSGNSALSLILRGGKKGANFHREAVSEARDALQKHRLSFAPSLIIDCSHGNSQKDYRNQAKVVKDICQQIRAGEKSIHGVMIESNIGAGRQDVPAEGREGLKHGISITDGCIDFESTVQVLKDLQNAAADRRSMGRRQSLFDEVYLRRTSLSHDLQQFAINTAAIQQNPSNQ</sequence>
<evidence type="ECO:0000256" key="3">
    <source>
        <dbReference type="ARBA" id="ARBA00007985"/>
    </source>
</evidence>
<evidence type="ECO:0000256" key="4">
    <source>
        <dbReference type="ARBA" id="ARBA00012694"/>
    </source>
</evidence>
<proteinExistence type="inferred from homology"/>
<dbReference type="SUPFAM" id="SSF51569">
    <property type="entry name" value="Aldolase"/>
    <property type="match status" value="1"/>
</dbReference>
<evidence type="ECO:0000256" key="1">
    <source>
        <dbReference type="ARBA" id="ARBA00003726"/>
    </source>
</evidence>
<evidence type="ECO:0000256" key="5">
    <source>
        <dbReference type="ARBA" id="ARBA00022605"/>
    </source>
</evidence>
<dbReference type="EMBL" id="CP110421">
    <property type="protein sequence ID" value="WAQ81114.1"/>
    <property type="molecule type" value="Genomic_DNA"/>
</dbReference>
<name>A0ABY7C8U4_9BASI</name>
<comment type="catalytic activity">
    <reaction evidence="11">
        <text>D-erythrose 4-phosphate + phosphoenolpyruvate + H2O = 7-phospho-2-dehydro-3-deoxy-D-arabino-heptonate + phosphate</text>
        <dbReference type="Rhea" id="RHEA:14717"/>
        <dbReference type="ChEBI" id="CHEBI:15377"/>
        <dbReference type="ChEBI" id="CHEBI:16897"/>
        <dbReference type="ChEBI" id="CHEBI:43474"/>
        <dbReference type="ChEBI" id="CHEBI:58394"/>
        <dbReference type="ChEBI" id="CHEBI:58702"/>
        <dbReference type="EC" id="2.5.1.54"/>
    </reaction>
</comment>
<keyword evidence="15" id="KW-1185">Reference proteome</keyword>
<keyword evidence="6" id="KW-0808">Transferase</keyword>
<dbReference type="PANTHER" id="PTHR21225">
    <property type="entry name" value="PHOSPHO-2-DEHYDRO-3-DEOXYHEPTONATE ALDOLASE DAHP SYNTHETASE"/>
    <property type="match status" value="1"/>
</dbReference>
<dbReference type="InterPro" id="IPR013785">
    <property type="entry name" value="Aldolase_TIM"/>
</dbReference>
<evidence type="ECO:0000256" key="2">
    <source>
        <dbReference type="ARBA" id="ARBA00004688"/>
    </source>
</evidence>
<comment type="pathway">
    <text evidence="2">Metabolic intermediate biosynthesis; chorismate biosynthesis; chorismate from D-erythrose 4-phosphate and phosphoenolpyruvate: step 1/7.</text>
</comment>
<feature type="domain" description="DAHP synthetase I/KDSA" evidence="13">
    <location>
        <begin position="126"/>
        <end position="422"/>
    </location>
</feature>
<organism evidence="14 15">
    <name type="scientific">Puccinia triticina</name>
    <dbReference type="NCBI Taxonomy" id="208348"/>
    <lineage>
        <taxon>Eukaryota</taxon>
        <taxon>Fungi</taxon>
        <taxon>Dikarya</taxon>
        <taxon>Basidiomycota</taxon>
        <taxon>Pucciniomycotina</taxon>
        <taxon>Pucciniomycetes</taxon>
        <taxon>Pucciniales</taxon>
        <taxon>Pucciniaceae</taxon>
        <taxon>Puccinia</taxon>
    </lineage>
</organism>
<dbReference type="EC" id="2.5.1.54" evidence="4"/>
<evidence type="ECO:0000256" key="9">
    <source>
        <dbReference type="ARBA" id="ARBA00031349"/>
    </source>
</evidence>
<dbReference type="Proteomes" id="UP001164743">
    <property type="component" value="Chromosome 1A"/>
</dbReference>
<accession>A0ABY7C8U4</accession>
<feature type="region of interest" description="Disordered" evidence="12">
    <location>
        <begin position="50"/>
        <end position="81"/>
    </location>
</feature>
<reference evidence="14" key="1">
    <citation type="submission" date="2022-10" db="EMBL/GenBank/DDBJ databases">
        <title>Puccinia triticina Genome sequencing and assembly.</title>
        <authorList>
            <person name="Li C."/>
        </authorList>
    </citation>
    <scope>NUCLEOTIDE SEQUENCE</scope>
    <source>
        <strain evidence="14">Pt15</strain>
    </source>
</reference>
<evidence type="ECO:0000256" key="12">
    <source>
        <dbReference type="SAM" id="MobiDB-lite"/>
    </source>
</evidence>
<dbReference type="PANTHER" id="PTHR21225:SF12">
    <property type="entry name" value="PHOSPHO-2-DEHYDRO-3-DEOXYHEPTONATE ALDOLASE, TYROSINE-INHIBITED"/>
    <property type="match status" value="1"/>
</dbReference>
<dbReference type="Pfam" id="PF00793">
    <property type="entry name" value="DAHP_synth_1"/>
    <property type="match status" value="1"/>
</dbReference>
<evidence type="ECO:0000313" key="15">
    <source>
        <dbReference type="Proteomes" id="UP001164743"/>
    </source>
</evidence>
<dbReference type="GeneID" id="77806377"/>
<evidence type="ECO:0000256" key="11">
    <source>
        <dbReference type="ARBA" id="ARBA00047508"/>
    </source>
</evidence>
<evidence type="ECO:0000256" key="10">
    <source>
        <dbReference type="ARBA" id="ARBA00032193"/>
    </source>
</evidence>